<evidence type="ECO:0000313" key="7">
    <source>
        <dbReference type="EMBL" id="GMT22688.1"/>
    </source>
</evidence>
<dbReference type="PROSITE" id="PS50262">
    <property type="entry name" value="G_PROTEIN_RECEP_F1_2"/>
    <property type="match status" value="1"/>
</dbReference>
<keyword evidence="2 5" id="KW-0812">Transmembrane</keyword>
<evidence type="ECO:0000256" key="4">
    <source>
        <dbReference type="ARBA" id="ARBA00023136"/>
    </source>
</evidence>
<protein>
    <recommendedName>
        <fullName evidence="6">G-protein coupled receptors family 1 profile domain-containing protein</fullName>
    </recommendedName>
</protein>
<sequence length="284" mass="31159">EAIFGLASLYTLLVTLGVCTNALIITATITSKSLHGTCNILIAFCALSDIMHLLGHLPKIVPVFAGSIEISSFMCCILQVVPNFGLSAGTFLVLSIALDRLFSVRQAFFYVKTSVSQYLSKHIFAILAYAALQYFLIAIYFEDARVACNPAAAYHGRGKELWGAASMLVYLLAVAVYVVVWRELTSVGVTTDIREARSVSLTIFAVMAVVICGWFLSMCLVMTNSVVLRLQDRQLYLFMEVAGIPANTSISINYFVLYATSSEYRAAFKQQLCSIPCIGRIFSK</sequence>
<keyword evidence="3 5" id="KW-1133">Transmembrane helix</keyword>
<dbReference type="PRINTS" id="PR00237">
    <property type="entry name" value="GPCRRHODOPSN"/>
</dbReference>
<feature type="non-terminal residue" evidence="7">
    <location>
        <position position="284"/>
    </location>
</feature>
<dbReference type="Gene3D" id="1.20.1070.10">
    <property type="entry name" value="Rhodopsin 7-helix transmembrane proteins"/>
    <property type="match status" value="1"/>
</dbReference>
<evidence type="ECO:0000256" key="3">
    <source>
        <dbReference type="ARBA" id="ARBA00022989"/>
    </source>
</evidence>
<dbReference type="PANTHER" id="PTHR23360">
    <property type="entry name" value="G-PROTEIN COUPLED RECEPTORS FAMILY 1 PROFILE DOMAIN-CONTAINING PROTEIN-RELATED"/>
    <property type="match status" value="1"/>
</dbReference>
<dbReference type="AlphaFoldDB" id="A0AAV5VWE8"/>
<dbReference type="PANTHER" id="PTHR23360:SF5">
    <property type="entry name" value="G-PROTEIN COUPLED RECEPTORS FAMILY 1 PROFILE DOMAIN-CONTAINING PROTEIN"/>
    <property type="match status" value="1"/>
</dbReference>
<name>A0AAV5VWE8_9BILA</name>
<feature type="domain" description="G-protein coupled receptors family 1 profile" evidence="6">
    <location>
        <begin position="20"/>
        <end position="257"/>
    </location>
</feature>
<dbReference type="SUPFAM" id="SSF81321">
    <property type="entry name" value="Family A G protein-coupled receptor-like"/>
    <property type="match status" value="1"/>
</dbReference>
<evidence type="ECO:0000256" key="5">
    <source>
        <dbReference type="SAM" id="Phobius"/>
    </source>
</evidence>
<dbReference type="InterPro" id="IPR000276">
    <property type="entry name" value="GPCR_Rhodpsn"/>
</dbReference>
<feature type="transmembrane region" description="Helical" evidence="5">
    <location>
        <begin position="161"/>
        <end position="180"/>
    </location>
</feature>
<keyword evidence="4 5" id="KW-0472">Membrane</keyword>
<evidence type="ECO:0000256" key="1">
    <source>
        <dbReference type="ARBA" id="ARBA00004370"/>
    </source>
</evidence>
<accession>A0AAV5VWE8</accession>
<reference evidence="7" key="1">
    <citation type="submission" date="2023-10" db="EMBL/GenBank/DDBJ databases">
        <title>Genome assembly of Pristionchus species.</title>
        <authorList>
            <person name="Yoshida K."/>
            <person name="Sommer R.J."/>
        </authorList>
    </citation>
    <scope>NUCLEOTIDE SEQUENCE</scope>
    <source>
        <strain evidence="7">RS5133</strain>
    </source>
</reference>
<evidence type="ECO:0000256" key="2">
    <source>
        <dbReference type="ARBA" id="ARBA00022692"/>
    </source>
</evidence>
<comment type="subcellular location">
    <subcellularLocation>
        <location evidence="1">Membrane</location>
    </subcellularLocation>
</comment>
<feature type="transmembrane region" description="Helical" evidence="5">
    <location>
        <begin position="235"/>
        <end position="259"/>
    </location>
</feature>
<dbReference type="CDD" id="cd00637">
    <property type="entry name" value="7tm_classA_rhodopsin-like"/>
    <property type="match status" value="1"/>
</dbReference>
<evidence type="ECO:0000313" key="8">
    <source>
        <dbReference type="Proteomes" id="UP001432322"/>
    </source>
</evidence>
<proteinExistence type="predicted"/>
<dbReference type="Pfam" id="PF10320">
    <property type="entry name" value="7TM_GPCR_Srsx"/>
    <property type="match status" value="1"/>
</dbReference>
<evidence type="ECO:0000259" key="6">
    <source>
        <dbReference type="PROSITE" id="PS50262"/>
    </source>
</evidence>
<dbReference type="InterPro" id="IPR017452">
    <property type="entry name" value="GPCR_Rhodpsn_7TM"/>
</dbReference>
<feature type="non-terminal residue" evidence="7">
    <location>
        <position position="1"/>
    </location>
</feature>
<dbReference type="Proteomes" id="UP001432322">
    <property type="component" value="Unassembled WGS sequence"/>
</dbReference>
<feature type="transmembrane region" description="Helical" evidence="5">
    <location>
        <begin position="6"/>
        <end position="26"/>
    </location>
</feature>
<feature type="transmembrane region" description="Helical" evidence="5">
    <location>
        <begin position="38"/>
        <end position="58"/>
    </location>
</feature>
<feature type="transmembrane region" description="Helical" evidence="5">
    <location>
        <begin position="201"/>
        <end position="223"/>
    </location>
</feature>
<dbReference type="GO" id="GO:0016020">
    <property type="term" value="C:membrane"/>
    <property type="evidence" value="ECO:0007669"/>
    <property type="project" value="UniProtKB-SubCell"/>
</dbReference>
<gene>
    <name evidence="7" type="ORF">PFISCL1PPCAC_13985</name>
</gene>
<keyword evidence="8" id="KW-1185">Reference proteome</keyword>
<dbReference type="GO" id="GO:0004930">
    <property type="term" value="F:G protein-coupled receptor activity"/>
    <property type="evidence" value="ECO:0007669"/>
    <property type="project" value="InterPro"/>
</dbReference>
<dbReference type="SMART" id="SM01381">
    <property type="entry name" value="7TM_GPCR_Srsx"/>
    <property type="match status" value="1"/>
</dbReference>
<dbReference type="InterPro" id="IPR047130">
    <property type="entry name" value="7TM_GPCR_Srsx_nematod"/>
</dbReference>
<comment type="caution">
    <text evidence="7">The sequence shown here is derived from an EMBL/GenBank/DDBJ whole genome shotgun (WGS) entry which is preliminary data.</text>
</comment>
<dbReference type="InterPro" id="IPR019424">
    <property type="entry name" value="7TM_GPCR_Srsx"/>
</dbReference>
<feature type="transmembrane region" description="Helical" evidence="5">
    <location>
        <begin position="119"/>
        <end position="141"/>
    </location>
</feature>
<organism evidence="7 8">
    <name type="scientific">Pristionchus fissidentatus</name>
    <dbReference type="NCBI Taxonomy" id="1538716"/>
    <lineage>
        <taxon>Eukaryota</taxon>
        <taxon>Metazoa</taxon>
        <taxon>Ecdysozoa</taxon>
        <taxon>Nematoda</taxon>
        <taxon>Chromadorea</taxon>
        <taxon>Rhabditida</taxon>
        <taxon>Rhabditina</taxon>
        <taxon>Diplogasteromorpha</taxon>
        <taxon>Diplogasteroidea</taxon>
        <taxon>Neodiplogasteridae</taxon>
        <taxon>Pristionchus</taxon>
    </lineage>
</organism>
<dbReference type="EMBL" id="BTSY01000004">
    <property type="protein sequence ID" value="GMT22688.1"/>
    <property type="molecule type" value="Genomic_DNA"/>
</dbReference>
<feature type="transmembrane region" description="Helical" evidence="5">
    <location>
        <begin position="70"/>
        <end position="98"/>
    </location>
</feature>